<dbReference type="Gene3D" id="3.30.1460.10">
    <property type="match status" value="1"/>
</dbReference>
<evidence type="ECO:0008006" key="4">
    <source>
        <dbReference type="Google" id="ProtNLM"/>
    </source>
</evidence>
<dbReference type="EMBL" id="REFV01000001">
    <property type="protein sequence ID" value="RMB63843.1"/>
    <property type="molecule type" value="Genomic_DNA"/>
</dbReference>
<comment type="caution">
    <text evidence="2">The sequence shown here is derived from an EMBL/GenBank/DDBJ whole genome shotgun (WGS) entry which is preliminary data.</text>
</comment>
<dbReference type="Proteomes" id="UP000281985">
    <property type="component" value="Unassembled WGS sequence"/>
</dbReference>
<name>A0A3M0GQ67_9FLAO</name>
<dbReference type="RefSeq" id="WP_121915639.1">
    <property type="nucleotide sequence ID" value="NZ_REFV01000001.1"/>
</dbReference>
<organism evidence="2 3">
    <name type="scientific">Dokdonia sinensis</name>
    <dbReference type="NCBI Taxonomy" id="2479847"/>
    <lineage>
        <taxon>Bacteria</taxon>
        <taxon>Pseudomonadati</taxon>
        <taxon>Bacteroidota</taxon>
        <taxon>Flavobacteriia</taxon>
        <taxon>Flavobacteriales</taxon>
        <taxon>Flavobacteriaceae</taxon>
        <taxon>Dokdonia</taxon>
    </lineage>
</organism>
<protein>
    <recommendedName>
        <fullName evidence="4">YbjN domain-containing protein</fullName>
    </recommendedName>
</protein>
<feature type="chain" id="PRO_5018223988" description="YbjN domain-containing protein" evidence="1">
    <location>
        <begin position="19"/>
        <end position="167"/>
    </location>
</feature>
<feature type="signal peptide" evidence="1">
    <location>
        <begin position="1"/>
        <end position="18"/>
    </location>
</feature>
<reference evidence="2 3" key="1">
    <citation type="submission" date="2018-10" db="EMBL/GenBank/DDBJ databases">
        <title>Dokdonia luteus sp. nov., isolated from sea water.</title>
        <authorList>
            <person name="Zhou L.Y."/>
            <person name="Du Z.J."/>
        </authorList>
    </citation>
    <scope>NUCLEOTIDE SEQUENCE [LARGE SCALE GENOMIC DNA]</scope>
    <source>
        <strain evidence="2 3">SH27</strain>
    </source>
</reference>
<sequence>MKAILLPLLLFIGCAASAQMNNETLKNILEKEVDTLSGTSGRWQLLYNDLPMIVLTDETNDRMRIIAPITEASTLDKGLLLDCLTANFHSALDVKYALSDDILWSVFVHPLSPLTEGEVQSAVQQVYAAAVTFGTTFSSTPLLFGGNQTEDKPVNDEDIPTVILKKT</sequence>
<gene>
    <name evidence="2" type="ORF">EAX61_00175</name>
</gene>
<evidence type="ECO:0000313" key="2">
    <source>
        <dbReference type="EMBL" id="RMB63843.1"/>
    </source>
</evidence>
<dbReference type="SUPFAM" id="SSF69635">
    <property type="entry name" value="Type III secretory system chaperone-like"/>
    <property type="match status" value="1"/>
</dbReference>
<keyword evidence="3" id="KW-1185">Reference proteome</keyword>
<evidence type="ECO:0000256" key="1">
    <source>
        <dbReference type="SAM" id="SignalP"/>
    </source>
</evidence>
<evidence type="ECO:0000313" key="3">
    <source>
        <dbReference type="Proteomes" id="UP000281985"/>
    </source>
</evidence>
<dbReference type="AlphaFoldDB" id="A0A3M0GQ67"/>
<accession>A0A3M0GQ67</accession>
<proteinExistence type="predicted"/>
<dbReference type="OrthoDB" id="571431at2"/>
<keyword evidence="1" id="KW-0732">Signal</keyword>